<dbReference type="InParanoid" id="A0A5J5EQP9"/>
<dbReference type="Gene3D" id="1.25.10.10">
    <property type="entry name" value="Leucine-rich Repeat Variant"/>
    <property type="match status" value="1"/>
</dbReference>
<feature type="region of interest" description="Disordered" evidence="8">
    <location>
        <begin position="501"/>
        <end position="575"/>
    </location>
</feature>
<feature type="region of interest" description="Disordered" evidence="8">
    <location>
        <begin position="72"/>
        <end position="97"/>
    </location>
</feature>
<accession>A0A5J5EQP9</accession>
<dbReference type="EMBL" id="VXIS01000150">
    <property type="protein sequence ID" value="KAA8900748.1"/>
    <property type="molecule type" value="Genomic_DNA"/>
</dbReference>
<keyword evidence="7" id="KW-0131">Cell cycle</keyword>
<evidence type="ECO:0000256" key="8">
    <source>
        <dbReference type="SAM" id="MobiDB-lite"/>
    </source>
</evidence>
<keyword evidence="6" id="KW-0226">DNA condensation</keyword>
<sequence length="988" mass="110834">MRGIFDQCLAGTGSIGSTISASGRAGEKIFTKDLCRFLNRVLVVKKSEVVGDRCLRLVDGFVKNLVEGNKKKKARPKEKEKDADGDVEMGEEEEEEEEIIDTSATRIVLRILKYVVGFLGSKERSVRYRTTQFLALLLVNSLPTFPFQSWKVALSIFRQLLADLTERLHDKEAIVRVQAAIGLVRLLDMGVTPASDAENSDDEEEPELVTILQEVMANDPSSDVRRTILHNMAATPTTLPYLLERSRDVDPATRRAVFNHLLPSIGDFRQLSIVMRERLLRYGLNDRDESVRKAARQMFNYKWIDDTEGDILEVLERLDITSEAIEGGPKYLALKGLWEHRKDVLNDIQFPDEFWDSLTPEGAFLARSFNDYCRNTSPQEAKNLDIDERMPEVTKLAQHLQRYLNKLVMLLREEDEDEAANVEFIVLQLLLIAQTMDYGDEIGRRRMFALMRECLSIVELSEPVTKLMVQGLRKLCTSESDFCLLILEAISAIQDSIIGEEEEEDIGDGEDSFHSARSEAREELDTITVTPIPQQVTRGEPTSKKQKIEPSKKRRRESDDEGEDADTMDFDGEEDEEAANLLKELTVNLRCLHIARCMLENVDGGLTSNAHLVTMLNGLVVPAVRSHDALVRERGLGCLGLCCLLDQTLAEENLVLFAHCFNKGHEKLQVEALQIISDLLLVHGSALFESDKRTIEQRHLYRMLAKATKMDGNEDVQATAVEVICKLMLGQVIKDEDLLKVLVTAYFDPATARNQSLRQTLSYFLPVFCHSAPANALMMANIAVTELHTLIVLRSSFDEGEDEDMVSLNTIAAHLVEWTDPRKTAPAAEKDWTTHAIVARDALERICVNGCTKDERKLLVTGLISKCCLSKDAGKDLLKEVYENVVQAIEAKVIKEALGKNALSKVEVTVGKLLAEIQQEEGGDETVLPAADGDEEEGGEEEEEEEDVDMTVIPEKAAEEPEAEVEPEPEDDDRTPVVTEAEDEDDDE</sequence>
<comment type="similarity">
    <text evidence="2">Belongs to the CND3 (condensin subunit 3) family.</text>
</comment>
<dbReference type="Pfam" id="PF12719">
    <property type="entry name" value="Cnd3"/>
    <property type="match status" value="1"/>
</dbReference>
<dbReference type="GO" id="GO:0051301">
    <property type="term" value="P:cell division"/>
    <property type="evidence" value="ECO:0007669"/>
    <property type="project" value="UniProtKB-KW"/>
</dbReference>
<dbReference type="Proteomes" id="UP000326924">
    <property type="component" value="Unassembled WGS sequence"/>
</dbReference>
<dbReference type="GO" id="GO:0000796">
    <property type="term" value="C:condensin complex"/>
    <property type="evidence" value="ECO:0007669"/>
    <property type="project" value="InterPro"/>
</dbReference>
<comment type="subcellular location">
    <subcellularLocation>
        <location evidence="1">Chromosome</location>
    </subcellularLocation>
</comment>
<feature type="compositionally biased region" description="Polar residues" evidence="8">
    <location>
        <begin position="527"/>
        <end position="537"/>
    </location>
</feature>
<gene>
    <name evidence="10" type="ORF">FN846DRAFT_958242</name>
</gene>
<feature type="compositionally biased region" description="Acidic residues" evidence="8">
    <location>
        <begin position="932"/>
        <end position="949"/>
    </location>
</feature>
<dbReference type="GO" id="GO:0000793">
    <property type="term" value="C:condensed chromosome"/>
    <property type="evidence" value="ECO:0007669"/>
    <property type="project" value="TreeGrafter"/>
</dbReference>
<keyword evidence="4" id="KW-0132">Cell division</keyword>
<evidence type="ECO:0000256" key="2">
    <source>
        <dbReference type="ARBA" id="ARBA00006533"/>
    </source>
</evidence>
<keyword evidence="3" id="KW-0158">Chromosome</keyword>
<evidence type="ECO:0000313" key="11">
    <source>
        <dbReference type="Proteomes" id="UP000326924"/>
    </source>
</evidence>
<dbReference type="InterPro" id="IPR016024">
    <property type="entry name" value="ARM-type_fold"/>
</dbReference>
<dbReference type="InterPro" id="IPR027165">
    <property type="entry name" value="CND3"/>
</dbReference>
<feature type="compositionally biased region" description="Acidic residues" evidence="8">
    <location>
        <begin position="85"/>
        <end position="97"/>
    </location>
</feature>
<feature type="compositionally biased region" description="Acidic residues" evidence="8">
    <location>
        <begin position="960"/>
        <end position="973"/>
    </location>
</feature>
<evidence type="ECO:0000256" key="1">
    <source>
        <dbReference type="ARBA" id="ARBA00004286"/>
    </source>
</evidence>
<evidence type="ECO:0000256" key="3">
    <source>
        <dbReference type="ARBA" id="ARBA00022454"/>
    </source>
</evidence>
<dbReference type="FunCoup" id="A0A5J5EQP9">
    <property type="interactions" value="203"/>
</dbReference>
<comment type="caution">
    <text evidence="10">The sequence shown here is derived from an EMBL/GenBank/DDBJ whole genome shotgun (WGS) entry which is preliminary data.</text>
</comment>
<evidence type="ECO:0000313" key="10">
    <source>
        <dbReference type="EMBL" id="KAA8900748.1"/>
    </source>
</evidence>
<evidence type="ECO:0000256" key="4">
    <source>
        <dbReference type="ARBA" id="ARBA00022618"/>
    </source>
</evidence>
<dbReference type="GO" id="GO:0007076">
    <property type="term" value="P:mitotic chromosome condensation"/>
    <property type="evidence" value="ECO:0007669"/>
    <property type="project" value="InterPro"/>
</dbReference>
<dbReference type="PANTHER" id="PTHR14418">
    <property type="entry name" value="CONDENSIN COMPLEX SUBUNIT 3-RELATED"/>
    <property type="match status" value="1"/>
</dbReference>
<dbReference type="PANTHER" id="PTHR14418:SF5">
    <property type="entry name" value="CONDENSIN COMPLEX SUBUNIT 3"/>
    <property type="match status" value="1"/>
</dbReference>
<proteinExistence type="inferred from homology"/>
<feature type="domain" description="Nuclear condensin complex subunit 3 C-terminal" evidence="9">
    <location>
        <begin position="590"/>
        <end position="863"/>
    </location>
</feature>
<evidence type="ECO:0000256" key="7">
    <source>
        <dbReference type="ARBA" id="ARBA00023306"/>
    </source>
</evidence>
<evidence type="ECO:0000259" key="9">
    <source>
        <dbReference type="Pfam" id="PF12719"/>
    </source>
</evidence>
<reference evidence="10 11" key="1">
    <citation type="submission" date="2019-09" db="EMBL/GenBank/DDBJ databases">
        <title>Draft genome of the ectomycorrhizal ascomycete Sphaerosporella brunnea.</title>
        <authorList>
            <consortium name="DOE Joint Genome Institute"/>
            <person name="Benucci G.M."/>
            <person name="Marozzi G."/>
            <person name="Antonielli L."/>
            <person name="Sanchez S."/>
            <person name="Marco P."/>
            <person name="Wang X."/>
            <person name="Falini L.B."/>
            <person name="Barry K."/>
            <person name="Haridas S."/>
            <person name="Lipzen A."/>
            <person name="Labutti K."/>
            <person name="Grigoriev I.V."/>
            <person name="Murat C."/>
            <person name="Martin F."/>
            <person name="Albertini E."/>
            <person name="Donnini D."/>
            <person name="Bonito G."/>
        </authorList>
    </citation>
    <scope>NUCLEOTIDE SEQUENCE [LARGE SCALE GENOMIC DNA]</scope>
    <source>
        <strain evidence="10 11">Sb_GMNB300</strain>
    </source>
</reference>
<dbReference type="OrthoDB" id="27187at2759"/>
<dbReference type="InterPro" id="IPR011989">
    <property type="entry name" value="ARM-like"/>
</dbReference>
<dbReference type="SUPFAM" id="SSF48371">
    <property type="entry name" value="ARM repeat"/>
    <property type="match status" value="1"/>
</dbReference>
<dbReference type="AlphaFoldDB" id="A0A5J5EQP9"/>
<name>A0A5J5EQP9_9PEZI</name>
<keyword evidence="5" id="KW-0498">Mitosis</keyword>
<evidence type="ECO:0000256" key="6">
    <source>
        <dbReference type="ARBA" id="ARBA00023067"/>
    </source>
</evidence>
<dbReference type="InterPro" id="IPR025977">
    <property type="entry name" value="Cnd3_C"/>
</dbReference>
<protein>
    <submittedName>
        <fullName evidence="10">Nuclear condensing complex subunit</fullName>
    </submittedName>
</protein>
<evidence type="ECO:0000256" key="5">
    <source>
        <dbReference type="ARBA" id="ARBA00022776"/>
    </source>
</evidence>
<feature type="region of interest" description="Disordered" evidence="8">
    <location>
        <begin position="917"/>
        <end position="988"/>
    </location>
</feature>
<organism evidence="10 11">
    <name type="scientific">Sphaerosporella brunnea</name>
    <dbReference type="NCBI Taxonomy" id="1250544"/>
    <lineage>
        <taxon>Eukaryota</taxon>
        <taxon>Fungi</taxon>
        <taxon>Dikarya</taxon>
        <taxon>Ascomycota</taxon>
        <taxon>Pezizomycotina</taxon>
        <taxon>Pezizomycetes</taxon>
        <taxon>Pezizales</taxon>
        <taxon>Pyronemataceae</taxon>
        <taxon>Sphaerosporella</taxon>
    </lineage>
</organism>
<keyword evidence="11" id="KW-1185">Reference proteome</keyword>
<feature type="compositionally biased region" description="Acidic residues" evidence="8">
    <location>
        <begin position="501"/>
        <end position="510"/>
    </location>
</feature>
<feature type="compositionally biased region" description="Basic and acidic residues" evidence="8">
    <location>
        <begin position="541"/>
        <end position="551"/>
    </location>
</feature>
<feature type="compositionally biased region" description="Basic and acidic residues" evidence="8">
    <location>
        <begin position="511"/>
        <end position="524"/>
    </location>
</feature>
<feature type="compositionally biased region" description="Acidic residues" evidence="8">
    <location>
        <begin position="559"/>
        <end position="575"/>
    </location>
</feature>